<organism evidence="1 2">
    <name type="scientific">Candidatus Flavonifractor intestinigallinarum</name>
    <dbReference type="NCBI Taxonomy" id="2838586"/>
    <lineage>
        <taxon>Bacteria</taxon>
        <taxon>Bacillati</taxon>
        <taxon>Bacillota</taxon>
        <taxon>Clostridia</taxon>
        <taxon>Eubacteriales</taxon>
        <taxon>Oscillospiraceae</taxon>
        <taxon>Flavonifractor</taxon>
    </lineage>
</organism>
<dbReference type="EMBL" id="DWXO01000090">
    <property type="protein sequence ID" value="HJB81233.1"/>
    <property type="molecule type" value="Genomic_DNA"/>
</dbReference>
<gene>
    <name evidence="1" type="ORF">H9712_09610</name>
</gene>
<evidence type="ECO:0000313" key="2">
    <source>
        <dbReference type="Proteomes" id="UP000823921"/>
    </source>
</evidence>
<dbReference type="Proteomes" id="UP000823921">
    <property type="component" value="Unassembled WGS sequence"/>
</dbReference>
<proteinExistence type="predicted"/>
<comment type="caution">
    <text evidence="1">The sequence shown here is derived from an EMBL/GenBank/DDBJ whole genome shotgun (WGS) entry which is preliminary data.</text>
</comment>
<evidence type="ECO:0000313" key="1">
    <source>
        <dbReference type="EMBL" id="HJB81233.1"/>
    </source>
</evidence>
<protein>
    <submittedName>
        <fullName evidence="1">Uncharacterized protein</fullName>
    </submittedName>
</protein>
<dbReference type="AlphaFoldDB" id="A0A9D2MQ40"/>
<reference evidence="1" key="2">
    <citation type="submission" date="2021-04" db="EMBL/GenBank/DDBJ databases">
        <authorList>
            <person name="Gilroy R."/>
        </authorList>
    </citation>
    <scope>NUCLEOTIDE SEQUENCE</scope>
    <source>
        <strain evidence="1">CHK192-8294</strain>
    </source>
</reference>
<accession>A0A9D2MQ40</accession>
<reference evidence="1" key="1">
    <citation type="journal article" date="2021" name="PeerJ">
        <title>Extensive microbial diversity within the chicken gut microbiome revealed by metagenomics and culture.</title>
        <authorList>
            <person name="Gilroy R."/>
            <person name="Ravi A."/>
            <person name="Getino M."/>
            <person name="Pursley I."/>
            <person name="Horton D.L."/>
            <person name="Alikhan N.F."/>
            <person name="Baker D."/>
            <person name="Gharbi K."/>
            <person name="Hall N."/>
            <person name="Watson M."/>
            <person name="Adriaenssens E.M."/>
            <person name="Foster-Nyarko E."/>
            <person name="Jarju S."/>
            <person name="Secka A."/>
            <person name="Antonio M."/>
            <person name="Oren A."/>
            <person name="Chaudhuri R.R."/>
            <person name="La Ragione R."/>
            <person name="Hildebrand F."/>
            <person name="Pallen M.J."/>
        </authorList>
    </citation>
    <scope>NUCLEOTIDE SEQUENCE</scope>
    <source>
        <strain evidence="1">CHK192-8294</strain>
    </source>
</reference>
<sequence>MSDFLTFLYEGYIKPYLDRQSKDDGDTFRHSLCEGNQTEETQKDVDAVVAFAAAHAFLLGVRTGAGLRQSGAL</sequence>
<name>A0A9D2MQ40_9FIRM</name>